<evidence type="ECO:0000256" key="5">
    <source>
        <dbReference type="ARBA" id="ARBA00023242"/>
    </source>
</evidence>
<evidence type="ECO:0000256" key="4">
    <source>
        <dbReference type="ARBA" id="ARBA00023163"/>
    </source>
</evidence>
<organism evidence="9 10">
    <name type="scientific">Kingdonia uniflora</name>
    <dbReference type="NCBI Taxonomy" id="39325"/>
    <lineage>
        <taxon>Eukaryota</taxon>
        <taxon>Viridiplantae</taxon>
        <taxon>Streptophyta</taxon>
        <taxon>Embryophyta</taxon>
        <taxon>Tracheophyta</taxon>
        <taxon>Spermatophyta</taxon>
        <taxon>Magnoliopsida</taxon>
        <taxon>Ranunculales</taxon>
        <taxon>Circaeasteraceae</taxon>
        <taxon>Kingdonia</taxon>
    </lineage>
</organism>
<dbReference type="GO" id="GO:0010468">
    <property type="term" value="P:regulation of gene expression"/>
    <property type="evidence" value="ECO:0007669"/>
    <property type="project" value="UniProtKB-ARBA"/>
</dbReference>
<dbReference type="InterPro" id="IPR017930">
    <property type="entry name" value="Myb_dom"/>
</dbReference>
<dbReference type="InterPro" id="IPR017884">
    <property type="entry name" value="SANT_dom"/>
</dbReference>
<dbReference type="Proteomes" id="UP000541444">
    <property type="component" value="Unassembled WGS sequence"/>
</dbReference>
<feature type="domain" description="HTH myb-type" evidence="8">
    <location>
        <begin position="170"/>
        <end position="224"/>
    </location>
</feature>
<dbReference type="GO" id="GO:0003677">
    <property type="term" value="F:DNA binding"/>
    <property type="evidence" value="ECO:0007669"/>
    <property type="project" value="UniProtKB-KW"/>
</dbReference>
<name>A0A7J7M227_9MAGN</name>
<dbReference type="PROSITE" id="PS51294">
    <property type="entry name" value="HTH_MYB"/>
    <property type="match status" value="1"/>
</dbReference>
<dbReference type="EMBL" id="JACGCM010001825">
    <property type="protein sequence ID" value="KAF6148923.1"/>
    <property type="molecule type" value="Genomic_DNA"/>
</dbReference>
<dbReference type="GO" id="GO:0005634">
    <property type="term" value="C:nucleus"/>
    <property type="evidence" value="ECO:0007669"/>
    <property type="project" value="UniProtKB-SubCell"/>
</dbReference>
<dbReference type="SMART" id="SM00717">
    <property type="entry name" value="SANT"/>
    <property type="match status" value="1"/>
</dbReference>
<dbReference type="InterPro" id="IPR006447">
    <property type="entry name" value="Myb_dom_plants"/>
</dbReference>
<dbReference type="Gene3D" id="1.10.10.60">
    <property type="entry name" value="Homeodomain-like"/>
    <property type="match status" value="1"/>
</dbReference>
<feature type="domain" description="SANT" evidence="7">
    <location>
        <begin position="173"/>
        <end position="224"/>
    </location>
</feature>
<dbReference type="InterPro" id="IPR009057">
    <property type="entry name" value="Homeodomain-like_sf"/>
</dbReference>
<keyword evidence="10" id="KW-1185">Reference proteome</keyword>
<evidence type="ECO:0000259" key="8">
    <source>
        <dbReference type="PROSITE" id="PS51294"/>
    </source>
</evidence>
<dbReference type="FunFam" id="1.10.10.60:FF:000023">
    <property type="entry name" value="protein REVEILLE 6 isoform X1"/>
    <property type="match status" value="1"/>
</dbReference>
<dbReference type="CDD" id="cd00167">
    <property type="entry name" value="SANT"/>
    <property type="match status" value="1"/>
</dbReference>
<keyword evidence="3" id="KW-0238">DNA-binding</keyword>
<evidence type="ECO:0000256" key="2">
    <source>
        <dbReference type="ARBA" id="ARBA00023015"/>
    </source>
</evidence>
<evidence type="ECO:0000256" key="1">
    <source>
        <dbReference type="ARBA" id="ARBA00004123"/>
    </source>
</evidence>
<accession>A0A7J7M227</accession>
<comment type="subcellular location">
    <subcellularLocation>
        <location evidence="1">Nucleus</location>
    </subcellularLocation>
</comment>
<keyword evidence="4" id="KW-0804">Transcription</keyword>
<dbReference type="Pfam" id="PF00249">
    <property type="entry name" value="Myb_DNA-binding"/>
    <property type="match status" value="1"/>
</dbReference>
<dbReference type="SUPFAM" id="SSF46689">
    <property type="entry name" value="Homeodomain-like"/>
    <property type="match status" value="1"/>
</dbReference>
<reference evidence="9 10" key="1">
    <citation type="journal article" date="2020" name="IScience">
        <title>Genome Sequencing of the Endangered Kingdonia uniflora (Circaeasteraceae, Ranunculales) Reveals Potential Mechanisms of Evolutionary Specialization.</title>
        <authorList>
            <person name="Sun Y."/>
            <person name="Deng T."/>
            <person name="Zhang A."/>
            <person name="Moore M.J."/>
            <person name="Landis J.B."/>
            <person name="Lin N."/>
            <person name="Zhang H."/>
            <person name="Zhang X."/>
            <person name="Huang J."/>
            <person name="Zhang X."/>
            <person name="Sun H."/>
            <person name="Wang H."/>
        </authorList>
    </citation>
    <scope>NUCLEOTIDE SEQUENCE [LARGE SCALE GENOMIC DNA]</scope>
    <source>
        <strain evidence="9">TB1705</strain>
        <tissue evidence="9">Leaf</tissue>
    </source>
</reference>
<keyword evidence="5" id="KW-0539">Nucleus</keyword>
<sequence length="342" mass="38438">MQQSRRPSIWSPNDPVFYSEVCEITVGTVFLTPPMEPYGYSFPVPSSDKGGGKRIKVHGIGYLEENNYCNTEQFSVSGKIPPVKLSLKSQDSLSAESRSKPLDKVQKFLPPTVMIPERRLEHFVEQALTVQHEACVFHNLLDSSISLYSDPPCGKYHIPSETLQARKPFTNTKQRERWADDEHNRFLQALKLYGRAWQRIEEHIGTKTTVQIRSHAQKLFSKMARGSSGRGPTRTCGGIHESLRSGAVAVEPAISQESLGYILIIQNEQIVSKAGAKSPATREHSYLEQLQRYKQPTFSGTLAPSEAEAWFKSIKKTLDTMKCPDNQRVMLATYQLQGGADH</sequence>
<dbReference type="PROSITE" id="PS51293">
    <property type="entry name" value="SANT"/>
    <property type="match status" value="1"/>
</dbReference>
<dbReference type="PROSITE" id="PS50090">
    <property type="entry name" value="MYB_LIKE"/>
    <property type="match status" value="1"/>
</dbReference>
<keyword evidence="2" id="KW-0805">Transcription regulation</keyword>
<evidence type="ECO:0000259" key="6">
    <source>
        <dbReference type="PROSITE" id="PS50090"/>
    </source>
</evidence>
<dbReference type="InterPro" id="IPR001005">
    <property type="entry name" value="SANT/Myb"/>
</dbReference>
<dbReference type="PANTHER" id="PTHR12802:SF155">
    <property type="entry name" value="DEUBIQUITINASE MYSM1"/>
    <property type="match status" value="1"/>
</dbReference>
<evidence type="ECO:0000313" key="10">
    <source>
        <dbReference type="Proteomes" id="UP000541444"/>
    </source>
</evidence>
<evidence type="ECO:0000313" key="9">
    <source>
        <dbReference type="EMBL" id="KAF6148923.1"/>
    </source>
</evidence>
<dbReference type="OrthoDB" id="972532at2759"/>
<dbReference type="AlphaFoldDB" id="A0A7J7M227"/>
<evidence type="ECO:0000259" key="7">
    <source>
        <dbReference type="PROSITE" id="PS51293"/>
    </source>
</evidence>
<comment type="caution">
    <text evidence="9">The sequence shown here is derived from an EMBL/GenBank/DDBJ whole genome shotgun (WGS) entry which is preliminary data.</text>
</comment>
<dbReference type="NCBIfam" id="TIGR01557">
    <property type="entry name" value="myb_SHAQKYF"/>
    <property type="match status" value="1"/>
</dbReference>
<feature type="domain" description="Myb-like" evidence="6">
    <location>
        <begin position="170"/>
        <end position="220"/>
    </location>
</feature>
<evidence type="ECO:0000256" key="3">
    <source>
        <dbReference type="ARBA" id="ARBA00023125"/>
    </source>
</evidence>
<protein>
    <submittedName>
        <fullName evidence="9">Uncharacterized protein</fullName>
    </submittedName>
</protein>
<dbReference type="PANTHER" id="PTHR12802">
    <property type="entry name" value="SWI/SNF COMPLEX-RELATED"/>
    <property type="match status" value="1"/>
</dbReference>
<gene>
    <name evidence="9" type="ORF">GIB67_014294</name>
</gene>
<proteinExistence type="predicted"/>